<evidence type="ECO:0000313" key="2">
    <source>
        <dbReference type="EMBL" id="KAA0943222.1"/>
    </source>
</evidence>
<keyword evidence="2" id="KW-0808">Transferase</keyword>
<dbReference type="Pfam" id="PF14542">
    <property type="entry name" value="Acetyltransf_CG"/>
    <property type="match status" value="1"/>
</dbReference>
<accession>A0A5B0BPF5</accession>
<protein>
    <submittedName>
        <fullName evidence="2">N-acetyltransferase</fullName>
    </submittedName>
</protein>
<dbReference type="Proteomes" id="UP000324965">
    <property type="component" value="Unassembled WGS sequence"/>
</dbReference>
<sequence>MTREVTGNTGASMTVELDGGSPMSSYTVRRADRTSLGTADFVVVSDVREERIFFCTEVYQDVGRRDLVELLVRKALADSIRENVTVVPMCPMFARHLRENGDSFVASGGVFREPVPDDMDVITRAAFGAGVAGVAGVAE</sequence>
<reference evidence="2 3" key="1">
    <citation type="submission" date="2019-05" db="EMBL/GenBank/DDBJ databases">
        <authorList>
            <person name="Hariharan J."/>
            <person name="Choudoir M.J."/>
            <person name="Diebold P."/>
            <person name="Panke-Buisse K."/>
            <person name="Buckley D.H."/>
        </authorList>
    </citation>
    <scope>NUCLEOTIDE SEQUENCE [LARGE SCALE GENOMIC DNA]</scope>
    <source>
        <strain evidence="2 3">SUN51</strain>
    </source>
</reference>
<feature type="domain" description="N-acetyltransferase" evidence="1">
    <location>
        <begin position="32"/>
        <end position="101"/>
    </location>
</feature>
<dbReference type="OrthoDB" id="5405911at2"/>
<comment type="caution">
    <text evidence="2">The sequence shown here is derived from an EMBL/GenBank/DDBJ whole genome shotgun (WGS) entry which is preliminary data.</text>
</comment>
<dbReference type="GO" id="GO:0016740">
    <property type="term" value="F:transferase activity"/>
    <property type="evidence" value="ECO:0007669"/>
    <property type="project" value="UniProtKB-KW"/>
</dbReference>
<dbReference type="EMBL" id="VDFC01000002">
    <property type="protein sequence ID" value="KAA0943222.1"/>
    <property type="molecule type" value="Genomic_DNA"/>
</dbReference>
<dbReference type="Gene3D" id="3.40.630.30">
    <property type="match status" value="1"/>
</dbReference>
<keyword evidence="3" id="KW-1185">Reference proteome</keyword>
<dbReference type="RefSeq" id="WP_149509127.1">
    <property type="nucleotide sequence ID" value="NZ_VDFC01000002.1"/>
</dbReference>
<organism evidence="2 3">
    <name type="scientific">Streptomyces apricus</name>
    <dbReference type="NCBI Taxonomy" id="1828112"/>
    <lineage>
        <taxon>Bacteria</taxon>
        <taxon>Bacillati</taxon>
        <taxon>Actinomycetota</taxon>
        <taxon>Actinomycetes</taxon>
        <taxon>Kitasatosporales</taxon>
        <taxon>Streptomycetaceae</taxon>
        <taxon>Streptomyces</taxon>
    </lineage>
</organism>
<evidence type="ECO:0000313" key="3">
    <source>
        <dbReference type="Proteomes" id="UP000324965"/>
    </source>
</evidence>
<dbReference type="AlphaFoldDB" id="A0A5B0BPF5"/>
<evidence type="ECO:0000259" key="1">
    <source>
        <dbReference type="Pfam" id="PF14542"/>
    </source>
</evidence>
<dbReference type="InterPro" id="IPR031165">
    <property type="entry name" value="GNAT_YJDJ"/>
</dbReference>
<proteinExistence type="predicted"/>
<gene>
    <name evidence="2" type="ORF">FGF04_00300</name>
</gene>
<name>A0A5B0BPF5_9ACTN</name>